<evidence type="ECO:0000313" key="3">
    <source>
        <dbReference type="Proteomes" id="UP000034588"/>
    </source>
</evidence>
<feature type="region of interest" description="Disordered" evidence="1">
    <location>
        <begin position="1"/>
        <end position="20"/>
    </location>
</feature>
<dbReference type="AlphaFoldDB" id="A0A0G1VZ28"/>
<comment type="caution">
    <text evidence="2">The sequence shown here is derived from an EMBL/GenBank/DDBJ whole genome shotgun (WGS) entry which is preliminary data.</text>
</comment>
<accession>A0A0G1VZ28</accession>
<sequence>MHPLQAHLEPAKPQGAEGLPEMQISILVQTQEEQGGEVMSYHDNYEDMVGEFPKEIRVCLQCGAIFVTNPVAKEAHML</sequence>
<proteinExistence type="predicted"/>
<dbReference type="Proteomes" id="UP000034588">
    <property type="component" value="Unassembled WGS sequence"/>
</dbReference>
<organism evidence="2 3">
    <name type="scientific">Candidatus Gottesmanbacteria bacterium GW2011_GWB1_49_7</name>
    <dbReference type="NCBI Taxonomy" id="1618448"/>
    <lineage>
        <taxon>Bacteria</taxon>
        <taxon>Candidatus Gottesmaniibacteriota</taxon>
    </lineage>
</organism>
<evidence type="ECO:0000313" key="2">
    <source>
        <dbReference type="EMBL" id="KKW11723.1"/>
    </source>
</evidence>
<name>A0A0G1VZ28_9BACT</name>
<reference evidence="2 3" key="1">
    <citation type="journal article" date="2015" name="Nature">
        <title>rRNA introns, odd ribosomes, and small enigmatic genomes across a large radiation of phyla.</title>
        <authorList>
            <person name="Brown C.T."/>
            <person name="Hug L.A."/>
            <person name="Thomas B.C."/>
            <person name="Sharon I."/>
            <person name="Castelle C.J."/>
            <person name="Singh A."/>
            <person name="Wilkins M.J."/>
            <person name="Williams K.H."/>
            <person name="Banfield J.F."/>
        </authorList>
    </citation>
    <scope>NUCLEOTIDE SEQUENCE [LARGE SCALE GENOMIC DNA]</scope>
</reference>
<protein>
    <submittedName>
        <fullName evidence="2">Uncharacterized protein</fullName>
    </submittedName>
</protein>
<gene>
    <name evidence="2" type="ORF">UY48_C0013G0004</name>
</gene>
<evidence type="ECO:0000256" key="1">
    <source>
        <dbReference type="SAM" id="MobiDB-lite"/>
    </source>
</evidence>
<dbReference type="EMBL" id="LCQD01000013">
    <property type="protein sequence ID" value="KKW11723.1"/>
    <property type="molecule type" value="Genomic_DNA"/>
</dbReference>